<evidence type="ECO:0000256" key="1">
    <source>
        <dbReference type="ARBA" id="ARBA00022821"/>
    </source>
</evidence>
<dbReference type="PANTHER" id="PTHR33463">
    <property type="entry name" value="NB-ARC DOMAIN-CONTAINING PROTEIN-RELATED"/>
    <property type="match status" value="1"/>
</dbReference>
<comment type="caution">
    <text evidence="3">The sequence shown here is derived from an EMBL/GenBank/DDBJ whole genome shotgun (WGS) entry which is preliminary data.</text>
</comment>
<dbReference type="Proteomes" id="UP001374584">
    <property type="component" value="Unassembled WGS sequence"/>
</dbReference>
<evidence type="ECO:0000313" key="4">
    <source>
        <dbReference type="Proteomes" id="UP001374584"/>
    </source>
</evidence>
<dbReference type="PANTHER" id="PTHR33463:SF209">
    <property type="entry name" value="DISEASE RESISTANCE PROTEIN RPS2-LIKE"/>
    <property type="match status" value="1"/>
</dbReference>
<organism evidence="3 4">
    <name type="scientific">Phaseolus coccineus</name>
    <name type="common">Scarlet runner bean</name>
    <name type="synonym">Phaseolus multiflorus</name>
    <dbReference type="NCBI Taxonomy" id="3886"/>
    <lineage>
        <taxon>Eukaryota</taxon>
        <taxon>Viridiplantae</taxon>
        <taxon>Streptophyta</taxon>
        <taxon>Embryophyta</taxon>
        <taxon>Tracheophyta</taxon>
        <taxon>Spermatophyta</taxon>
        <taxon>Magnoliopsida</taxon>
        <taxon>eudicotyledons</taxon>
        <taxon>Gunneridae</taxon>
        <taxon>Pentapetalae</taxon>
        <taxon>rosids</taxon>
        <taxon>fabids</taxon>
        <taxon>Fabales</taxon>
        <taxon>Fabaceae</taxon>
        <taxon>Papilionoideae</taxon>
        <taxon>50 kb inversion clade</taxon>
        <taxon>NPAAA clade</taxon>
        <taxon>indigoferoid/millettioid clade</taxon>
        <taxon>Phaseoleae</taxon>
        <taxon>Phaseolus</taxon>
    </lineage>
</organism>
<dbReference type="InterPro" id="IPR057135">
    <property type="entry name" value="At4g27190-like_LRR"/>
</dbReference>
<name>A0AAN9NP09_PHACN</name>
<gene>
    <name evidence="3" type="ORF">VNO80_07615</name>
</gene>
<feature type="domain" description="Disease resistance protein At4g27190-like leucine-rich repeats" evidence="2">
    <location>
        <begin position="44"/>
        <end position="173"/>
    </location>
</feature>
<keyword evidence="4" id="KW-1185">Reference proteome</keyword>
<evidence type="ECO:0000313" key="3">
    <source>
        <dbReference type="EMBL" id="KAK7374188.1"/>
    </source>
</evidence>
<dbReference type="AlphaFoldDB" id="A0AAN9NP09"/>
<protein>
    <recommendedName>
        <fullName evidence="2">Disease resistance protein At4g27190-like leucine-rich repeats domain-containing protein</fullName>
    </recommendedName>
</protein>
<sequence length="267" mass="30494">MTVMNIECSSQLQQPLFSVEKVVPKLKDLTLNEENIILLSDGHGPPHLLCNLNKLDLSYEHDDRKEKTLPFDFLLKVPSLQRLEVRQCFGLKEIFPSQKLEVHDGKLPKLKRLTLVKLHKLDSIGLEHPWVKPFSVTLKRLTVRLCNKIHYLFTFSTAESLVQLEFLYIEECGLIREIVKKEDEDASAEIKFGRLTTLELDSLPKLASFYSGKATLQFSRLKTVTVAECPNMITFSEGSINAPMFHGIETSKDDFDLTFLNDLNSTV</sequence>
<dbReference type="InterPro" id="IPR032675">
    <property type="entry name" value="LRR_dom_sf"/>
</dbReference>
<evidence type="ECO:0000259" key="2">
    <source>
        <dbReference type="Pfam" id="PF23247"/>
    </source>
</evidence>
<dbReference type="Gene3D" id="3.80.10.10">
    <property type="entry name" value="Ribonuclease Inhibitor"/>
    <property type="match status" value="1"/>
</dbReference>
<reference evidence="3 4" key="1">
    <citation type="submission" date="2024-01" db="EMBL/GenBank/DDBJ databases">
        <title>The genomes of 5 underutilized Papilionoideae crops provide insights into root nodulation and disease resistanc.</title>
        <authorList>
            <person name="Jiang F."/>
        </authorList>
    </citation>
    <scope>NUCLEOTIDE SEQUENCE [LARGE SCALE GENOMIC DNA]</scope>
    <source>
        <strain evidence="3">JINMINGXINNONG_FW02</strain>
        <tissue evidence="3">Leaves</tissue>
    </source>
</reference>
<dbReference type="Pfam" id="PF23247">
    <property type="entry name" value="LRR_RPS2"/>
    <property type="match status" value="1"/>
</dbReference>
<proteinExistence type="predicted"/>
<accession>A0AAN9NP09</accession>
<dbReference type="EMBL" id="JAYMYR010000003">
    <property type="protein sequence ID" value="KAK7374188.1"/>
    <property type="molecule type" value="Genomic_DNA"/>
</dbReference>
<dbReference type="InterPro" id="IPR050905">
    <property type="entry name" value="Plant_NBS-LRR"/>
</dbReference>
<keyword evidence="1" id="KW-0611">Plant defense</keyword>
<dbReference type="SUPFAM" id="SSF52058">
    <property type="entry name" value="L domain-like"/>
    <property type="match status" value="1"/>
</dbReference>